<dbReference type="SUPFAM" id="SSF81296">
    <property type="entry name" value="E set domains"/>
    <property type="match status" value="1"/>
</dbReference>
<proteinExistence type="predicted"/>
<dbReference type="PANTHER" id="PTHR34823">
    <property type="entry name" value="GLCNAC-BINDING PROTEIN A"/>
    <property type="match status" value="1"/>
</dbReference>
<dbReference type="Pfam" id="PF03067">
    <property type="entry name" value="LPMO_10"/>
    <property type="match status" value="1"/>
</dbReference>
<evidence type="ECO:0000256" key="4">
    <source>
        <dbReference type="SAM" id="MobiDB-lite"/>
    </source>
</evidence>
<feature type="region of interest" description="Disordered" evidence="4">
    <location>
        <begin position="62"/>
        <end position="83"/>
    </location>
</feature>
<dbReference type="PANTHER" id="PTHR34823:SF1">
    <property type="entry name" value="CHITIN-BINDING TYPE-4 DOMAIN-CONTAINING PROTEIN"/>
    <property type="match status" value="1"/>
</dbReference>
<reference evidence="7 8" key="1">
    <citation type="submission" date="2020-07" db="EMBL/GenBank/DDBJ databases">
        <authorList>
            <person name="Feng H."/>
        </authorList>
    </citation>
    <scope>NUCLEOTIDE SEQUENCE [LARGE SCALE GENOMIC DNA]</scope>
    <source>
        <strain evidence="8">s-10</strain>
    </source>
</reference>
<keyword evidence="2" id="KW-0964">Secreted</keyword>
<dbReference type="Gene3D" id="2.70.50.50">
    <property type="entry name" value="chitin-binding protein cbp21"/>
    <property type="match status" value="1"/>
</dbReference>
<dbReference type="InterPro" id="IPR051024">
    <property type="entry name" value="GlcNAc_Chitin_IntDeg"/>
</dbReference>
<dbReference type="GO" id="GO:0005576">
    <property type="term" value="C:extracellular region"/>
    <property type="evidence" value="ECO:0007669"/>
    <property type="project" value="UniProtKB-SubCell"/>
</dbReference>
<evidence type="ECO:0000259" key="6">
    <source>
        <dbReference type="Pfam" id="PF03067"/>
    </source>
</evidence>
<comment type="subcellular location">
    <subcellularLocation>
        <location evidence="1">Secreted</location>
    </subcellularLocation>
</comment>
<sequence>MALRSIWCKMVAACGVMLLAGAGMLVFAESASAHGYIESPASRAYLCKQGINKNCGQIQWEPQSVEGPGSFPQSGPPDGQIAGTSRFPELNVQTADRWHKVTMQGGSNTFKWYLTAPHSTKEWKYYITKKGWNPDKPLARADLEQFCYYYDGGKRPPNTVTHTCNVPTDRTGYHVILGVWEIADTGNAFYQAIDVNLVNSISNVQAPAAQPNVVFGLQMPSIINLLSSINSIK</sequence>
<organism evidence="7 8">
    <name type="scientific">Paenactinomyces guangxiensis</name>
    <dbReference type="NCBI Taxonomy" id="1490290"/>
    <lineage>
        <taxon>Bacteria</taxon>
        <taxon>Bacillati</taxon>
        <taxon>Bacillota</taxon>
        <taxon>Bacilli</taxon>
        <taxon>Bacillales</taxon>
        <taxon>Thermoactinomycetaceae</taxon>
        <taxon>Paenactinomyces</taxon>
    </lineage>
</organism>
<dbReference type="FunFam" id="2.70.50.50:FF:000001">
    <property type="entry name" value="Chitin-binding protein"/>
    <property type="match status" value="1"/>
</dbReference>
<feature type="domain" description="Chitin-binding type-4" evidence="6">
    <location>
        <begin position="34"/>
        <end position="195"/>
    </location>
</feature>
<evidence type="ECO:0000256" key="5">
    <source>
        <dbReference type="SAM" id="SignalP"/>
    </source>
</evidence>
<protein>
    <submittedName>
        <fullName evidence="7">Lytic polysaccharide monooxygenase</fullName>
    </submittedName>
</protein>
<keyword evidence="8" id="KW-1185">Reference proteome</keyword>
<evidence type="ECO:0000313" key="8">
    <source>
        <dbReference type="Proteomes" id="UP000535491"/>
    </source>
</evidence>
<evidence type="ECO:0000256" key="1">
    <source>
        <dbReference type="ARBA" id="ARBA00004613"/>
    </source>
</evidence>
<name>A0A7W2AAP7_9BACL</name>
<keyword evidence="7" id="KW-0503">Monooxygenase</keyword>
<evidence type="ECO:0000313" key="7">
    <source>
        <dbReference type="EMBL" id="MBA4496113.1"/>
    </source>
</evidence>
<dbReference type="InterPro" id="IPR014756">
    <property type="entry name" value="Ig_E-set"/>
</dbReference>
<dbReference type="EMBL" id="JACEIQ010000024">
    <property type="protein sequence ID" value="MBA4496113.1"/>
    <property type="molecule type" value="Genomic_DNA"/>
</dbReference>
<dbReference type="Proteomes" id="UP000535491">
    <property type="component" value="Unassembled WGS sequence"/>
</dbReference>
<feature type="signal peptide" evidence="5">
    <location>
        <begin position="1"/>
        <end position="33"/>
    </location>
</feature>
<dbReference type="RefSeq" id="WP_181754236.1">
    <property type="nucleotide sequence ID" value="NZ_JACEIQ010000024.1"/>
</dbReference>
<comment type="caution">
    <text evidence="7">The sequence shown here is derived from an EMBL/GenBank/DDBJ whole genome shotgun (WGS) entry which is preliminary data.</text>
</comment>
<evidence type="ECO:0000256" key="2">
    <source>
        <dbReference type="ARBA" id="ARBA00022525"/>
    </source>
</evidence>
<accession>A0A7W2AAP7</accession>
<dbReference type="AlphaFoldDB" id="A0A7W2AAP7"/>
<feature type="chain" id="PRO_5031003461" evidence="5">
    <location>
        <begin position="34"/>
        <end position="233"/>
    </location>
</feature>
<gene>
    <name evidence="7" type="ORF">H1191_17695</name>
</gene>
<evidence type="ECO:0000256" key="3">
    <source>
        <dbReference type="ARBA" id="ARBA00022729"/>
    </source>
</evidence>
<dbReference type="InterPro" id="IPR004302">
    <property type="entry name" value="Cellulose/chitin-bd_N"/>
</dbReference>
<dbReference type="CDD" id="cd21177">
    <property type="entry name" value="LPMO_AA10"/>
    <property type="match status" value="1"/>
</dbReference>
<keyword evidence="7" id="KW-0560">Oxidoreductase</keyword>
<dbReference type="GO" id="GO:0004497">
    <property type="term" value="F:monooxygenase activity"/>
    <property type="evidence" value="ECO:0007669"/>
    <property type="project" value="UniProtKB-KW"/>
</dbReference>
<keyword evidence="3 5" id="KW-0732">Signal</keyword>